<evidence type="ECO:0000256" key="1">
    <source>
        <dbReference type="ARBA" id="ARBA00022729"/>
    </source>
</evidence>
<name>A0A1U7HA20_9CYAN</name>
<dbReference type="EMBL" id="MRCB01000030">
    <property type="protein sequence ID" value="OKH20426.1"/>
    <property type="molecule type" value="Genomic_DNA"/>
</dbReference>
<dbReference type="InterPro" id="IPR026289">
    <property type="entry name" value="SBP_TakP-like"/>
</dbReference>
<dbReference type="GO" id="GO:0046872">
    <property type="term" value="F:metal ion binding"/>
    <property type="evidence" value="ECO:0007669"/>
    <property type="project" value="UniProtKB-KW"/>
</dbReference>
<dbReference type="AlphaFoldDB" id="A0A1U7HA20"/>
<keyword evidence="3" id="KW-0479">Metal-binding</keyword>
<accession>A0A1U7HA20</accession>
<proteinExistence type="predicted"/>
<dbReference type="Proteomes" id="UP000186868">
    <property type="component" value="Unassembled WGS sequence"/>
</dbReference>
<dbReference type="OrthoDB" id="9780733at2"/>
<keyword evidence="5" id="KW-1185">Reference proteome</keyword>
<dbReference type="InterPro" id="IPR018389">
    <property type="entry name" value="DctP_fam"/>
</dbReference>
<dbReference type="PANTHER" id="PTHR33376">
    <property type="match status" value="1"/>
</dbReference>
<dbReference type="Pfam" id="PF03480">
    <property type="entry name" value="DctP"/>
    <property type="match status" value="1"/>
</dbReference>
<feature type="binding site" evidence="2">
    <location>
        <position position="202"/>
    </location>
    <ligand>
        <name>substrate</name>
    </ligand>
</feature>
<protein>
    <submittedName>
        <fullName evidence="4">C4-dicarboxylate ABC transporter</fullName>
    </submittedName>
</protein>
<sequence length="389" mass="42770">MSIQSVRRKILKLIPAGAVGAFVAACSGAVQNGQNKSAQTTQSTTNSPATGETITLRMQSSWPVKDIFHEIFLDWGKKVEAMSGGRLKVNILPAGSVASATQLIEAVDKGTLDGGHAFPAYWFGLNRAASLFGTGPSFGMDAEMMLGWIHYGGGQELYNELIQTKLKKNVISFFHGPVPTQPLGWFKQQVKAPADFKGLKYRTAGIALDVFKDMGAASQFIPGGEIVSSLERGVIDAAEFSNPSSDEGLGFPDVRKVLMLQSYHQPVEMLELQMNKSKYDSLPPDLQAIIKYATMAQSADFTWKMMDRNSKDLETIEKNGVKVFITPKSILEAQLQAWDKVIAKESADPFFKKVIDSQRAWAKRVASSRLEIMVENKTAYDHFFKEAQA</sequence>
<feature type="binding site" evidence="3">
    <location>
        <position position="239"/>
    </location>
    <ligand>
        <name>substrate</name>
    </ligand>
</feature>
<dbReference type="RefSeq" id="WP_073601044.1">
    <property type="nucleotide sequence ID" value="NZ_MRCB01000030.1"/>
</dbReference>
<dbReference type="InterPro" id="IPR038404">
    <property type="entry name" value="TRAP_DctP_sf"/>
</dbReference>
<feature type="binding site" evidence="3">
    <location>
        <position position="265"/>
    </location>
    <ligand>
        <name>substrate</name>
    </ligand>
</feature>
<evidence type="ECO:0000313" key="5">
    <source>
        <dbReference type="Proteomes" id="UP000186868"/>
    </source>
</evidence>
<dbReference type="STRING" id="1921803.NIES593_18795"/>
<reference evidence="4 5" key="1">
    <citation type="submission" date="2016-11" db="EMBL/GenBank/DDBJ databases">
        <title>Draft Genome Sequences of Nine Cyanobacterial Strains from Diverse Habitats.</title>
        <authorList>
            <person name="Zhu T."/>
            <person name="Hou S."/>
            <person name="Lu X."/>
            <person name="Hess W.R."/>
        </authorList>
    </citation>
    <scope>NUCLEOTIDE SEQUENCE [LARGE SCALE GENOMIC DNA]</scope>
    <source>
        <strain evidence="4 5">NIES-593</strain>
    </source>
</reference>
<dbReference type="GO" id="GO:0031317">
    <property type="term" value="C:tripartite ATP-independent periplasmic transporter complex"/>
    <property type="evidence" value="ECO:0007669"/>
    <property type="project" value="InterPro"/>
</dbReference>
<dbReference type="GO" id="GO:0055085">
    <property type="term" value="P:transmembrane transport"/>
    <property type="evidence" value="ECO:0007669"/>
    <property type="project" value="InterPro"/>
</dbReference>
<dbReference type="Gene3D" id="3.40.190.170">
    <property type="entry name" value="Bacterial extracellular solute-binding protein, family 7"/>
    <property type="match status" value="1"/>
</dbReference>
<dbReference type="PROSITE" id="PS51257">
    <property type="entry name" value="PROKAR_LIPOPROTEIN"/>
    <property type="match status" value="1"/>
</dbReference>
<comment type="caution">
    <text evidence="4">The sequence shown here is derived from an EMBL/GenBank/DDBJ whole genome shotgun (WGS) entry which is preliminary data.</text>
</comment>
<feature type="binding site" evidence="3">
    <location>
        <position position="240"/>
    </location>
    <ligand>
        <name>Na(+)</name>
        <dbReference type="ChEBI" id="CHEBI:29101"/>
    </ligand>
</feature>
<feature type="binding site" evidence="2">
    <location>
        <position position="181"/>
    </location>
    <ligand>
        <name>substrate</name>
    </ligand>
</feature>
<keyword evidence="1" id="KW-0732">Signal</keyword>
<evidence type="ECO:0000313" key="4">
    <source>
        <dbReference type="EMBL" id="OKH20426.1"/>
    </source>
</evidence>
<organism evidence="4 5">
    <name type="scientific">Hydrococcus rivularis NIES-593</name>
    <dbReference type="NCBI Taxonomy" id="1921803"/>
    <lineage>
        <taxon>Bacteria</taxon>
        <taxon>Bacillati</taxon>
        <taxon>Cyanobacteriota</taxon>
        <taxon>Cyanophyceae</taxon>
        <taxon>Pleurocapsales</taxon>
        <taxon>Hydrococcaceae</taxon>
        <taxon>Hydrococcus</taxon>
    </lineage>
</organism>
<dbReference type="Gene3D" id="3.40.190.10">
    <property type="entry name" value="Periplasmic binding protein-like II"/>
    <property type="match status" value="1"/>
</dbReference>
<evidence type="ECO:0000256" key="3">
    <source>
        <dbReference type="PIRSR" id="PIRSR039026-2"/>
    </source>
</evidence>
<evidence type="ECO:0000256" key="2">
    <source>
        <dbReference type="PIRSR" id="PIRSR039026-1"/>
    </source>
</evidence>
<gene>
    <name evidence="4" type="ORF">NIES593_18795</name>
</gene>
<dbReference type="PANTHER" id="PTHR33376:SF5">
    <property type="entry name" value="EXTRACYTOPLASMIC SOLUTE RECEPTOR PROTEIN"/>
    <property type="match status" value="1"/>
</dbReference>
<dbReference type="PIRSF" id="PIRSF039026">
    <property type="entry name" value="SiaP"/>
    <property type="match status" value="1"/>
</dbReference>
<dbReference type="CDD" id="cd13604">
    <property type="entry name" value="PBP2_TRAP_ketoacid_lactate_like"/>
    <property type="match status" value="1"/>
</dbReference>